<dbReference type="OrthoDB" id="435799at2759"/>
<dbReference type="EMBL" id="CAMXCT020006530">
    <property type="protein sequence ID" value="CAL1168780.1"/>
    <property type="molecule type" value="Genomic_DNA"/>
</dbReference>
<dbReference type="EMBL" id="CAMXCT010006530">
    <property type="protein sequence ID" value="CAI4015405.1"/>
    <property type="molecule type" value="Genomic_DNA"/>
</dbReference>
<keyword evidence="4" id="KW-1185">Reference proteome</keyword>
<gene>
    <name evidence="2" type="ORF">C1SCF055_LOCUS40235</name>
</gene>
<dbReference type="Proteomes" id="UP001152797">
    <property type="component" value="Unassembled WGS sequence"/>
</dbReference>
<feature type="compositionally biased region" description="Basic and acidic residues" evidence="1">
    <location>
        <begin position="326"/>
        <end position="345"/>
    </location>
</feature>
<comment type="caution">
    <text evidence="2">The sequence shown here is derived from an EMBL/GenBank/DDBJ whole genome shotgun (WGS) entry which is preliminary data.</text>
</comment>
<organism evidence="2">
    <name type="scientific">Cladocopium goreaui</name>
    <dbReference type="NCBI Taxonomy" id="2562237"/>
    <lineage>
        <taxon>Eukaryota</taxon>
        <taxon>Sar</taxon>
        <taxon>Alveolata</taxon>
        <taxon>Dinophyceae</taxon>
        <taxon>Suessiales</taxon>
        <taxon>Symbiodiniaceae</taxon>
        <taxon>Cladocopium</taxon>
    </lineage>
</organism>
<dbReference type="EMBL" id="CAMXCT030006530">
    <property type="protein sequence ID" value="CAL4802717.1"/>
    <property type="molecule type" value="Genomic_DNA"/>
</dbReference>
<reference evidence="2" key="1">
    <citation type="submission" date="2022-10" db="EMBL/GenBank/DDBJ databases">
        <authorList>
            <person name="Chen Y."/>
            <person name="Dougan E. K."/>
            <person name="Chan C."/>
            <person name="Rhodes N."/>
            <person name="Thang M."/>
        </authorList>
    </citation>
    <scope>NUCLEOTIDE SEQUENCE</scope>
</reference>
<evidence type="ECO:0000256" key="1">
    <source>
        <dbReference type="SAM" id="MobiDB-lite"/>
    </source>
</evidence>
<evidence type="ECO:0000313" key="4">
    <source>
        <dbReference type="Proteomes" id="UP001152797"/>
    </source>
</evidence>
<reference evidence="3" key="2">
    <citation type="submission" date="2024-04" db="EMBL/GenBank/DDBJ databases">
        <authorList>
            <person name="Chen Y."/>
            <person name="Shah S."/>
            <person name="Dougan E. K."/>
            <person name="Thang M."/>
            <person name="Chan C."/>
        </authorList>
    </citation>
    <scope>NUCLEOTIDE SEQUENCE [LARGE SCALE GENOMIC DNA]</scope>
</reference>
<accession>A0A9P1DTJ4</accession>
<feature type="region of interest" description="Disordered" evidence="1">
    <location>
        <begin position="313"/>
        <end position="345"/>
    </location>
</feature>
<proteinExistence type="predicted"/>
<sequence>MATAAVTLPGGAGASGVIPCPLPATVEDAIRAAQKMQPGGWENAVLSQGVQHLKPGTTLEAAALLGFEDVYCTAGLVTCRAFDSSRAINVPQTECRGINLKQLSQLVDFIRDHAHLWVETYSGSPNFEQPLELQTFNLYHTSHWVIKPATLRYRCSFVELVAKDAETQFPCWFVSHAWQEAVCRFVACLRQHAELRNAVGLAYWVCAYANNQHKLQEEISANPRGTSFYKAMKLAVGVVLILDRVPEPVSKHQGRGYFSFFKDERRALSLTDSWNFCSLQRPKRVFVLFVSNGVSSSQWQDTPGAQATLRQSATRSRHLAAGSPRGVERTPGRRDDARANRGAAKLDSEDATSLSHYVGTELLEGSFRIRCLMSVSVDIPGHGYFDIKLTASRTAADIILLLRERLPDSPWHGNKLLSSGVCQLQCDDIVEATHHGTLVLTNYSEITNQDGYAKKGCSMVEIMAIQVQSKVAVAPGAQLERRLQTEASECPVEVITVVKVFSRSLHGVISVSFQPPLLGCLPRKNSLQWLERPALRDEFRESWGEDMARNLELTRCLMSVSVDSPEFGHFDIPLTALSTAADIILLLRERLPENPWHGNKLLSSGVCQLQCDDIVEATGYSSLVLTNYSEITNQEPFCIEDTAERGITREQLAKIVAFISKMADRWTAMRKRAAAW</sequence>
<dbReference type="AlphaFoldDB" id="A0A9P1DTJ4"/>
<evidence type="ECO:0000313" key="3">
    <source>
        <dbReference type="EMBL" id="CAL1168780.1"/>
    </source>
</evidence>
<evidence type="ECO:0000313" key="2">
    <source>
        <dbReference type="EMBL" id="CAI4015405.1"/>
    </source>
</evidence>
<protein>
    <submittedName>
        <fullName evidence="2">Uncharacterized protein</fullName>
    </submittedName>
</protein>
<name>A0A9P1DTJ4_9DINO</name>